<dbReference type="GO" id="GO:0009252">
    <property type="term" value="P:peptidoglycan biosynthetic process"/>
    <property type="evidence" value="ECO:0007669"/>
    <property type="project" value="UniProtKB-KW"/>
</dbReference>
<evidence type="ECO:0000313" key="13">
    <source>
        <dbReference type="EMBL" id="OIQ95415.1"/>
    </source>
</evidence>
<dbReference type="PANTHER" id="PTHR30480">
    <property type="entry name" value="BETA-HEXOSAMINIDASE-RELATED"/>
    <property type="match status" value="1"/>
</dbReference>
<keyword evidence="10" id="KW-0131">Cell cycle</keyword>
<sequence>MPPVPLAVHPLIIDVAGTELGSHERRRLKRPGVGGVILFSRNWASREQLVGLIASIKSVRPDLLVAVDQEGGRVQRFREDGFTVLPPMAELGRLWMRDAMRAVRAAAACGYVMGAELRACGVDLSFAPVLDLDWGRSGVVGNRAFHADARVVSVLAQSLISGMQRAGLAHCAKHFPGHGWANADSHVDTPRDTRGLRTILEHDAAPYDWLRHSLLAVMPAHVVYPKVDTLPAGFSRRWLQEILRDRLGFTGAIFSDDLNMQGARAAAPGDTAAVLMALNAGCDLALLCNRSPVEQGRSLDVVLQGLEEALESGHWQPDPSSEHRRQALLASYPPVPWDAWMRSAEYVSALQDLTRI</sequence>
<dbReference type="GO" id="GO:0009254">
    <property type="term" value="P:peptidoglycan turnover"/>
    <property type="evidence" value="ECO:0007669"/>
    <property type="project" value="TreeGrafter"/>
</dbReference>
<dbReference type="InterPro" id="IPR017853">
    <property type="entry name" value="GH"/>
</dbReference>
<evidence type="ECO:0000256" key="3">
    <source>
        <dbReference type="ARBA" id="ARBA00012663"/>
    </source>
</evidence>
<dbReference type="NCBIfam" id="NF003740">
    <property type="entry name" value="PRK05337.1"/>
    <property type="match status" value="1"/>
</dbReference>
<dbReference type="GO" id="GO:0004563">
    <property type="term" value="F:beta-N-acetylhexosaminidase activity"/>
    <property type="evidence" value="ECO:0007669"/>
    <property type="project" value="UniProtKB-EC"/>
</dbReference>
<reference evidence="13" key="1">
    <citation type="submission" date="2016-10" db="EMBL/GenBank/DDBJ databases">
        <title>Sequence of Gallionella enrichment culture.</title>
        <authorList>
            <person name="Poehlein A."/>
            <person name="Muehling M."/>
            <person name="Daniel R."/>
        </authorList>
    </citation>
    <scope>NUCLEOTIDE SEQUENCE</scope>
</reference>
<evidence type="ECO:0000256" key="11">
    <source>
        <dbReference type="ARBA" id="ARBA00023316"/>
    </source>
</evidence>
<feature type="domain" description="Glycoside hydrolase family 3 N-terminal" evidence="12">
    <location>
        <begin position="22"/>
        <end position="314"/>
    </location>
</feature>
<dbReference type="GO" id="GO:0008360">
    <property type="term" value="P:regulation of cell shape"/>
    <property type="evidence" value="ECO:0007669"/>
    <property type="project" value="UniProtKB-KW"/>
</dbReference>
<evidence type="ECO:0000256" key="7">
    <source>
        <dbReference type="ARBA" id="ARBA00022960"/>
    </source>
</evidence>
<dbReference type="InterPro" id="IPR022956">
    <property type="entry name" value="Beta_hexosaminidase_bac"/>
</dbReference>
<dbReference type="PANTHER" id="PTHR30480:SF13">
    <property type="entry name" value="BETA-HEXOSAMINIDASE"/>
    <property type="match status" value="1"/>
</dbReference>
<gene>
    <name evidence="13" type="primary">nagZ_7</name>
    <name evidence="13" type="ORF">GALL_225760</name>
</gene>
<evidence type="ECO:0000256" key="10">
    <source>
        <dbReference type="ARBA" id="ARBA00023306"/>
    </source>
</evidence>
<evidence type="ECO:0000256" key="8">
    <source>
        <dbReference type="ARBA" id="ARBA00022984"/>
    </source>
</evidence>
<keyword evidence="8" id="KW-0573">Peptidoglycan synthesis</keyword>
<evidence type="ECO:0000256" key="1">
    <source>
        <dbReference type="ARBA" id="ARBA00001231"/>
    </source>
</evidence>
<dbReference type="HAMAP" id="MF_00364">
    <property type="entry name" value="NagZ"/>
    <property type="match status" value="1"/>
</dbReference>
<keyword evidence="4" id="KW-0963">Cytoplasm</keyword>
<evidence type="ECO:0000256" key="6">
    <source>
        <dbReference type="ARBA" id="ARBA00022801"/>
    </source>
</evidence>
<keyword evidence="6 13" id="KW-0378">Hydrolase</keyword>
<evidence type="ECO:0000259" key="12">
    <source>
        <dbReference type="Pfam" id="PF00933"/>
    </source>
</evidence>
<accession>A0A1J5RTW0</accession>
<evidence type="ECO:0000256" key="2">
    <source>
        <dbReference type="ARBA" id="ARBA00005336"/>
    </source>
</evidence>
<comment type="caution">
    <text evidence="13">The sequence shown here is derived from an EMBL/GenBank/DDBJ whole genome shotgun (WGS) entry which is preliminary data.</text>
</comment>
<evidence type="ECO:0000256" key="4">
    <source>
        <dbReference type="ARBA" id="ARBA00022490"/>
    </source>
</evidence>
<dbReference type="EC" id="3.2.1.52" evidence="3"/>
<dbReference type="GO" id="GO:0071555">
    <property type="term" value="P:cell wall organization"/>
    <property type="evidence" value="ECO:0007669"/>
    <property type="project" value="UniProtKB-KW"/>
</dbReference>
<evidence type="ECO:0000256" key="5">
    <source>
        <dbReference type="ARBA" id="ARBA00022618"/>
    </source>
</evidence>
<proteinExistence type="inferred from homology"/>
<keyword evidence="7" id="KW-0133">Cell shape</keyword>
<organism evidence="13">
    <name type="scientific">mine drainage metagenome</name>
    <dbReference type="NCBI Taxonomy" id="410659"/>
    <lineage>
        <taxon>unclassified sequences</taxon>
        <taxon>metagenomes</taxon>
        <taxon>ecological metagenomes</taxon>
    </lineage>
</organism>
<name>A0A1J5RTW0_9ZZZZ</name>
<dbReference type="InterPro" id="IPR001764">
    <property type="entry name" value="Glyco_hydro_3_N"/>
</dbReference>
<dbReference type="InterPro" id="IPR036962">
    <property type="entry name" value="Glyco_hydro_3_N_sf"/>
</dbReference>
<dbReference type="EMBL" id="MLJW01000167">
    <property type="protein sequence ID" value="OIQ95415.1"/>
    <property type="molecule type" value="Genomic_DNA"/>
</dbReference>
<comment type="catalytic activity">
    <reaction evidence="1">
        <text>Hydrolysis of terminal non-reducing N-acetyl-D-hexosamine residues in N-acetyl-beta-D-hexosaminides.</text>
        <dbReference type="EC" id="3.2.1.52"/>
    </reaction>
</comment>
<dbReference type="GO" id="GO:0051301">
    <property type="term" value="P:cell division"/>
    <property type="evidence" value="ECO:0007669"/>
    <property type="project" value="UniProtKB-KW"/>
</dbReference>
<dbReference type="InterPro" id="IPR050226">
    <property type="entry name" value="NagZ_Beta-hexosaminidase"/>
</dbReference>
<dbReference type="AlphaFoldDB" id="A0A1J5RTW0"/>
<keyword evidence="9 13" id="KW-0326">Glycosidase</keyword>
<dbReference type="Pfam" id="PF00933">
    <property type="entry name" value="Glyco_hydro_3"/>
    <property type="match status" value="1"/>
</dbReference>
<dbReference type="Gene3D" id="3.20.20.300">
    <property type="entry name" value="Glycoside hydrolase, family 3, N-terminal domain"/>
    <property type="match status" value="1"/>
</dbReference>
<keyword evidence="5" id="KW-0132">Cell division</keyword>
<comment type="similarity">
    <text evidence="2">Belongs to the glycosyl hydrolase 3 family.</text>
</comment>
<protein>
    <recommendedName>
        <fullName evidence="3">beta-N-acetylhexosaminidase</fullName>
        <ecNumber evidence="3">3.2.1.52</ecNumber>
    </recommendedName>
</protein>
<keyword evidence="11" id="KW-0961">Cell wall biogenesis/degradation</keyword>
<evidence type="ECO:0000256" key="9">
    <source>
        <dbReference type="ARBA" id="ARBA00023295"/>
    </source>
</evidence>
<dbReference type="GO" id="GO:0005975">
    <property type="term" value="P:carbohydrate metabolic process"/>
    <property type="evidence" value="ECO:0007669"/>
    <property type="project" value="InterPro"/>
</dbReference>
<dbReference type="SUPFAM" id="SSF51445">
    <property type="entry name" value="(Trans)glycosidases"/>
    <property type="match status" value="1"/>
</dbReference>